<dbReference type="AlphaFoldDB" id="A0AAV4QNN8"/>
<name>A0AAV4QNN8_9ARAC</name>
<protein>
    <submittedName>
        <fullName evidence="1">Uncharacterized protein</fullName>
    </submittedName>
</protein>
<organism evidence="1 2">
    <name type="scientific">Caerostris darwini</name>
    <dbReference type="NCBI Taxonomy" id="1538125"/>
    <lineage>
        <taxon>Eukaryota</taxon>
        <taxon>Metazoa</taxon>
        <taxon>Ecdysozoa</taxon>
        <taxon>Arthropoda</taxon>
        <taxon>Chelicerata</taxon>
        <taxon>Arachnida</taxon>
        <taxon>Araneae</taxon>
        <taxon>Araneomorphae</taxon>
        <taxon>Entelegynae</taxon>
        <taxon>Araneoidea</taxon>
        <taxon>Araneidae</taxon>
        <taxon>Caerostris</taxon>
    </lineage>
</organism>
<dbReference type="EMBL" id="BPLQ01004677">
    <property type="protein sequence ID" value="GIY09777.1"/>
    <property type="molecule type" value="Genomic_DNA"/>
</dbReference>
<dbReference type="Proteomes" id="UP001054837">
    <property type="component" value="Unassembled WGS sequence"/>
</dbReference>
<reference evidence="1 2" key="1">
    <citation type="submission" date="2021-06" db="EMBL/GenBank/DDBJ databases">
        <title>Caerostris darwini draft genome.</title>
        <authorList>
            <person name="Kono N."/>
            <person name="Arakawa K."/>
        </authorList>
    </citation>
    <scope>NUCLEOTIDE SEQUENCE [LARGE SCALE GENOMIC DNA]</scope>
</reference>
<accession>A0AAV4QNN8</accession>
<evidence type="ECO:0000313" key="1">
    <source>
        <dbReference type="EMBL" id="GIY09777.1"/>
    </source>
</evidence>
<evidence type="ECO:0000313" key="2">
    <source>
        <dbReference type="Proteomes" id="UP001054837"/>
    </source>
</evidence>
<comment type="caution">
    <text evidence="1">The sequence shown here is derived from an EMBL/GenBank/DDBJ whole genome shotgun (WGS) entry which is preliminary data.</text>
</comment>
<gene>
    <name evidence="1" type="ORF">CDAR_60431</name>
</gene>
<proteinExistence type="predicted"/>
<keyword evidence="2" id="KW-1185">Reference proteome</keyword>
<sequence length="97" mass="10676">MKSLLTGGKGGTDTESEGGALNESLIIPVLAKDTKIGIDSTDREISCFENGYLCGSQCELMRMLGKYGVTKWQINWEDAPNRIASAHRLSREEKLLQ</sequence>